<evidence type="ECO:0000256" key="1">
    <source>
        <dbReference type="ARBA" id="ARBA00004141"/>
    </source>
</evidence>
<protein>
    <submittedName>
        <fullName evidence="8">Uncharacterized protein</fullName>
    </submittedName>
</protein>
<feature type="binding site" evidence="6">
    <location>
        <position position="138"/>
    </location>
    <ligand>
        <name>Zn(2+)</name>
        <dbReference type="ChEBI" id="CHEBI:29105"/>
    </ligand>
</feature>
<comment type="subcellular location">
    <subcellularLocation>
        <location evidence="1">Membrane</location>
        <topology evidence="1">Multi-pass membrane protein</topology>
    </subcellularLocation>
</comment>
<keyword evidence="3 7" id="KW-0812">Transmembrane</keyword>
<organism evidence="8 9">
    <name type="scientific">Naumovozyma castellii</name>
    <name type="common">Yeast</name>
    <name type="synonym">Saccharomyces castellii</name>
    <dbReference type="NCBI Taxonomy" id="27288"/>
    <lineage>
        <taxon>Eukaryota</taxon>
        <taxon>Fungi</taxon>
        <taxon>Dikarya</taxon>
        <taxon>Ascomycota</taxon>
        <taxon>Saccharomycotina</taxon>
        <taxon>Saccharomycetes</taxon>
        <taxon>Saccharomycetales</taxon>
        <taxon>Saccharomycetaceae</taxon>
        <taxon>Naumovozyma</taxon>
    </lineage>
</organism>
<evidence type="ECO:0000256" key="3">
    <source>
        <dbReference type="ARBA" id="ARBA00022692"/>
    </source>
</evidence>
<name>G0VIY4_NAUCA</name>
<evidence type="ECO:0000256" key="6">
    <source>
        <dbReference type="PIRSR" id="PIRSR604254-1"/>
    </source>
</evidence>
<dbReference type="InParanoid" id="G0VIY4"/>
<dbReference type="GO" id="GO:0000122">
    <property type="term" value="P:negative regulation of transcription by RNA polymerase II"/>
    <property type="evidence" value="ECO:0007669"/>
    <property type="project" value="EnsemblFungi"/>
</dbReference>
<sequence length="313" mass="36014">MTKNLQQRVALTSTSTSTKTTIDDDNVSIKHTKKTTTIRKLYTWDEIPEWQKDNEHIIAGYVRETNSFRRCFDSLFYIHNETGNVYSHLVPGVVFFLTMLFDKYAIVSFETTTFTDYLIINLFFLGAFTCLILSSTFHCFKSHSLKIATFGNKLDYLGIVVLIVTSMISILFYGFYDNGPFFYGFSLLTLSFGSACAIVSLKDKFRSREWRPYRAGLFVAFGLSAVLPILTGVMYYGPHETWTRIQLKWVVLEGVFYIFGAFLYGIRFPEKYVNGTFDIWGHSHQIFHLLVVVAAFCHLKALLGSYELVHMNL</sequence>
<dbReference type="OMA" id="IGNACDY"/>
<feature type="transmembrane region" description="Helical" evidence="7">
    <location>
        <begin position="156"/>
        <end position="175"/>
    </location>
</feature>
<keyword evidence="6" id="KW-0862">Zinc</keyword>
<feature type="transmembrane region" description="Helical" evidence="7">
    <location>
        <begin position="286"/>
        <end position="306"/>
    </location>
</feature>
<dbReference type="InterPro" id="IPR004254">
    <property type="entry name" value="AdipoR/HlyIII-related"/>
</dbReference>
<keyword evidence="4 7" id="KW-1133">Transmembrane helix</keyword>
<reference key="2">
    <citation type="submission" date="2011-08" db="EMBL/GenBank/DDBJ databases">
        <title>Genome sequence of Naumovozyma castellii.</title>
        <authorList>
            <person name="Gordon J.L."/>
            <person name="Armisen D."/>
            <person name="Proux-Wera E."/>
            <person name="OhEigeartaigh S.S."/>
            <person name="Byrne K.P."/>
            <person name="Wolfe K.H."/>
        </authorList>
    </citation>
    <scope>NUCLEOTIDE SEQUENCE</scope>
    <source>
        <strain>Type strain:CBS 4309</strain>
    </source>
</reference>
<dbReference type="GO" id="GO:0006882">
    <property type="term" value="P:intracellular zinc ion homeostasis"/>
    <property type="evidence" value="ECO:0007669"/>
    <property type="project" value="EnsemblFungi"/>
</dbReference>
<dbReference type="Pfam" id="PF03006">
    <property type="entry name" value="HlyIII"/>
    <property type="match status" value="1"/>
</dbReference>
<reference evidence="8 9" key="1">
    <citation type="journal article" date="2011" name="Proc. Natl. Acad. Sci. U.S.A.">
        <title>Evolutionary erosion of yeast sex chromosomes by mating-type switching accidents.</title>
        <authorList>
            <person name="Gordon J.L."/>
            <person name="Armisen D."/>
            <person name="Proux-Wera E."/>
            <person name="Oheigeartaigh S.S."/>
            <person name="Byrne K.P."/>
            <person name="Wolfe K.H."/>
        </authorList>
    </citation>
    <scope>NUCLEOTIDE SEQUENCE [LARGE SCALE GENOMIC DNA]</scope>
    <source>
        <strain evidence="9">ATCC 76901 / BCRC 22586 / CBS 4309 / NBRC 1992 / NRRL Y-12630</strain>
    </source>
</reference>
<feature type="transmembrane region" description="Helical" evidence="7">
    <location>
        <begin position="181"/>
        <end position="201"/>
    </location>
</feature>
<evidence type="ECO:0000313" key="9">
    <source>
        <dbReference type="Proteomes" id="UP000001640"/>
    </source>
</evidence>
<accession>G0VIY4</accession>
<dbReference type="eggNOG" id="KOG0748">
    <property type="taxonomic scope" value="Eukaryota"/>
</dbReference>
<dbReference type="PANTHER" id="PTHR20855:SF52">
    <property type="entry name" value="ADIPONECTIN RECEPTOR PROTEIN"/>
    <property type="match status" value="1"/>
</dbReference>
<dbReference type="EMBL" id="HE576759">
    <property type="protein sequence ID" value="CCC71461.1"/>
    <property type="molecule type" value="Genomic_DNA"/>
</dbReference>
<dbReference type="KEGG" id="ncs:NCAS_0H01510"/>
<feature type="transmembrane region" description="Helical" evidence="7">
    <location>
        <begin position="85"/>
        <end position="106"/>
    </location>
</feature>
<dbReference type="GO" id="GO:0038023">
    <property type="term" value="F:signaling receptor activity"/>
    <property type="evidence" value="ECO:0007669"/>
    <property type="project" value="TreeGrafter"/>
</dbReference>
<dbReference type="HOGENOM" id="CLU_023075_2_0_1"/>
<dbReference type="AlphaFoldDB" id="G0VIY4"/>
<feature type="binding site" evidence="6">
    <location>
        <position position="284"/>
    </location>
    <ligand>
        <name>Zn(2+)</name>
        <dbReference type="ChEBI" id="CHEBI:29105"/>
    </ligand>
</feature>
<keyword evidence="6" id="KW-0479">Metal-binding</keyword>
<dbReference type="PANTHER" id="PTHR20855">
    <property type="entry name" value="ADIPOR/PROGESTIN RECEPTOR-RELATED"/>
    <property type="match status" value="1"/>
</dbReference>
<evidence type="ECO:0000256" key="2">
    <source>
        <dbReference type="ARBA" id="ARBA00007018"/>
    </source>
</evidence>
<evidence type="ECO:0000313" key="8">
    <source>
        <dbReference type="EMBL" id="CCC71461.1"/>
    </source>
</evidence>
<dbReference type="STRING" id="1064592.G0VIY4"/>
<evidence type="ECO:0000256" key="7">
    <source>
        <dbReference type="SAM" id="Phobius"/>
    </source>
</evidence>
<dbReference type="GO" id="GO:0046872">
    <property type="term" value="F:metal ion binding"/>
    <property type="evidence" value="ECO:0007669"/>
    <property type="project" value="UniProtKB-KW"/>
</dbReference>
<feature type="binding site" evidence="6">
    <location>
        <position position="288"/>
    </location>
    <ligand>
        <name>Zn(2+)</name>
        <dbReference type="ChEBI" id="CHEBI:29105"/>
    </ligand>
</feature>
<proteinExistence type="inferred from homology"/>
<dbReference type="RefSeq" id="XP_003677810.1">
    <property type="nucleotide sequence ID" value="XM_003677762.1"/>
</dbReference>
<gene>
    <name evidence="8" type="primary">NCAS0H01510</name>
    <name evidence="8" type="ordered locus">NCAS_0H01510</name>
</gene>
<comment type="similarity">
    <text evidence="2">Belongs to the ADIPOR family.</text>
</comment>
<dbReference type="FunCoup" id="G0VIY4">
    <property type="interactions" value="343"/>
</dbReference>
<feature type="transmembrane region" description="Helical" evidence="7">
    <location>
        <begin position="213"/>
        <end position="237"/>
    </location>
</feature>
<feature type="transmembrane region" description="Helical" evidence="7">
    <location>
        <begin position="118"/>
        <end position="140"/>
    </location>
</feature>
<evidence type="ECO:0000256" key="5">
    <source>
        <dbReference type="ARBA" id="ARBA00023136"/>
    </source>
</evidence>
<dbReference type="GO" id="GO:0009636">
    <property type="term" value="P:response to toxic substance"/>
    <property type="evidence" value="ECO:0007669"/>
    <property type="project" value="EnsemblFungi"/>
</dbReference>
<dbReference type="Proteomes" id="UP000001640">
    <property type="component" value="Chromosome 8"/>
</dbReference>
<dbReference type="GO" id="GO:0005886">
    <property type="term" value="C:plasma membrane"/>
    <property type="evidence" value="ECO:0007669"/>
    <property type="project" value="EnsemblFungi"/>
</dbReference>
<dbReference type="GeneID" id="96905140"/>
<dbReference type="OrthoDB" id="529367at2759"/>
<keyword evidence="5 7" id="KW-0472">Membrane</keyword>
<feature type="transmembrane region" description="Helical" evidence="7">
    <location>
        <begin position="249"/>
        <end position="266"/>
    </location>
</feature>
<evidence type="ECO:0000256" key="4">
    <source>
        <dbReference type="ARBA" id="ARBA00022989"/>
    </source>
</evidence>
<keyword evidence="9" id="KW-1185">Reference proteome</keyword>